<dbReference type="GO" id="GO:0016874">
    <property type="term" value="F:ligase activity"/>
    <property type="evidence" value="ECO:0007669"/>
    <property type="project" value="UniProtKB-KW"/>
</dbReference>
<dbReference type="PANTHER" id="PTHR43272">
    <property type="entry name" value="LONG-CHAIN-FATTY-ACID--COA LIGASE"/>
    <property type="match status" value="1"/>
</dbReference>
<comment type="similarity">
    <text evidence="1">Belongs to the ATP-dependent AMP-binding enzyme family.</text>
</comment>
<keyword evidence="3" id="KW-0276">Fatty acid metabolism</keyword>
<evidence type="ECO:0000313" key="7">
    <source>
        <dbReference type="EMBL" id="MCT2042990.1"/>
    </source>
</evidence>
<proteinExistence type="inferred from homology"/>
<dbReference type="PROSITE" id="PS00455">
    <property type="entry name" value="AMP_BINDING"/>
    <property type="match status" value="1"/>
</dbReference>
<dbReference type="PANTHER" id="PTHR43272:SF32">
    <property type="entry name" value="AMP-DEPENDENT SYNTHETASE_LIGASE DOMAIN-CONTAINING PROTEIN"/>
    <property type="match status" value="1"/>
</dbReference>
<reference evidence="7 8" key="1">
    <citation type="submission" date="2022-04" db="EMBL/GenBank/DDBJ databases">
        <title>Human microbiome associated bacterial genomes.</title>
        <authorList>
            <person name="Sandstrom S."/>
            <person name="Salamzade R."/>
            <person name="Kalan L.R."/>
        </authorList>
    </citation>
    <scope>NUCLEOTIDE SEQUENCE [LARGE SCALE GENOMIC DNA]</scope>
    <source>
        <strain evidence="8">p3-SID1799</strain>
    </source>
</reference>
<dbReference type="RefSeq" id="WP_206395529.1">
    <property type="nucleotide sequence ID" value="NZ_JAFDPW010000005.1"/>
</dbReference>
<dbReference type="InterPro" id="IPR042099">
    <property type="entry name" value="ANL_N_sf"/>
</dbReference>
<evidence type="ECO:0000256" key="5">
    <source>
        <dbReference type="ARBA" id="ARBA00032875"/>
    </source>
</evidence>
<protein>
    <recommendedName>
        <fullName evidence="5">Acyl-CoA synthetase</fullName>
    </recommendedName>
</protein>
<accession>A0ABT2HXZ5</accession>
<name>A0ABT2HXZ5_9MICO</name>
<dbReference type="SUPFAM" id="SSF56801">
    <property type="entry name" value="Acetyl-CoA synthetase-like"/>
    <property type="match status" value="1"/>
</dbReference>
<dbReference type="InterPro" id="IPR020845">
    <property type="entry name" value="AMP-binding_CS"/>
</dbReference>
<gene>
    <name evidence="7" type="ORF">M3D15_06555</name>
</gene>
<evidence type="ECO:0000256" key="3">
    <source>
        <dbReference type="ARBA" id="ARBA00022832"/>
    </source>
</evidence>
<organism evidence="7 8">
    <name type="scientific">Pseudoclavibacter albus</name>
    <dbReference type="NCBI Taxonomy" id="272241"/>
    <lineage>
        <taxon>Bacteria</taxon>
        <taxon>Bacillati</taxon>
        <taxon>Actinomycetota</taxon>
        <taxon>Actinomycetes</taxon>
        <taxon>Micrococcales</taxon>
        <taxon>Microbacteriaceae</taxon>
        <taxon>Pseudoclavibacter</taxon>
    </lineage>
</organism>
<dbReference type="InterPro" id="IPR000873">
    <property type="entry name" value="AMP-dep_synth/lig_dom"/>
</dbReference>
<feature type="domain" description="AMP-dependent synthetase/ligase" evidence="6">
    <location>
        <begin position="23"/>
        <end position="423"/>
    </location>
</feature>
<dbReference type="EMBL" id="JALXSQ010000022">
    <property type="protein sequence ID" value="MCT2042990.1"/>
    <property type="molecule type" value="Genomic_DNA"/>
</dbReference>
<keyword evidence="4" id="KW-0443">Lipid metabolism</keyword>
<dbReference type="CDD" id="cd05907">
    <property type="entry name" value="VL_LC_FACS_like"/>
    <property type="match status" value="1"/>
</dbReference>
<comment type="caution">
    <text evidence="7">The sequence shown here is derived from an EMBL/GenBank/DDBJ whole genome shotgun (WGS) entry which is preliminary data.</text>
</comment>
<evidence type="ECO:0000313" key="8">
    <source>
        <dbReference type="Proteomes" id="UP001525379"/>
    </source>
</evidence>
<dbReference type="Pfam" id="PF00501">
    <property type="entry name" value="AMP-binding"/>
    <property type="match status" value="1"/>
</dbReference>
<dbReference type="Pfam" id="PF23562">
    <property type="entry name" value="AMP-binding_C_3"/>
    <property type="match status" value="1"/>
</dbReference>
<keyword evidence="8" id="KW-1185">Reference proteome</keyword>
<sequence>MKRSETPAIERPEPTWNTTELLARRVAATPDRPLFAVPDNGGWKDITAGQFNEEVRALAKGFIAQGLEPGERVAFIAQTSYQWTLVDFALWTAGLVMVPVYETSSAAQLEWMMQDSGAVAIITELPTHTATADSIADAVPQLRFRAELHNDAIASLMQQGESIADEEVERRRTLAKGDDMATLIYTSGSTGRPKGVVLTHANFVDLSRNTAHTLEDLIKGDSSTLLFITLAHVFARLISVLCVHGGVKVGHQPNTAKLVESLASFKPTFLLAVPRVFEKVYNAAEQKADAAGTGNLFRRAARVGIAYSRSLDKGKTPFGLKLQYTFYNKLVFSKIRDAMGGRVVHAVSGSAPLGNHLGHFYRAIGVIILEGYGLTETTAPISVNVPSHSKVGTVGPPLPGCSVAVDSDGEILAKGVNIFREYWNNPEATKNAFTEDGWFRTGDLGQLDDDGYLTVTGRKKELIVTAGGKNVSPATLEDPINSDPIIGHCVVVGDKKPFIAAMMTLDPAMLTNWLENQGEDPTMSLAEAAQNPRVLAHIQHTIDRANTRVSRAESIRKFVVLDQEFSEDDGTLTPKLSIRRHVILEKYAGVIDGIYNVAPPTRGISLK</sequence>
<keyword evidence="2 7" id="KW-0436">Ligase</keyword>
<evidence type="ECO:0000256" key="1">
    <source>
        <dbReference type="ARBA" id="ARBA00006432"/>
    </source>
</evidence>
<dbReference type="Gene3D" id="3.40.50.12780">
    <property type="entry name" value="N-terminal domain of ligase-like"/>
    <property type="match status" value="1"/>
</dbReference>
<evidence type="ECO:0000256" key="4">
    <source>
        <dbReference type="ARBA" id="ARBA00023098"/>
    </source>
</evidence>
<dbReference type="Proteomes" id="UP001525379">
    <property type="component" value="Unassembled WGS sequence"/>
</dbReference>
<evidence type="ECO:0000256" key="2">
    <source>
        <dbReference type="ARBA" id="ARBA00022598"/>
    </source>
</evidence>
<evidence type="ECO:0000259" key="6">
    <source>
        <dbReference type="Pfam" id="PF00501"/>
    </source>
</evidence>